<proteinExistence type="predicted"/>
<gene>
    <name evidence="2" type="ORF">UFOPK3255_00606</name>
</gene>
<evidence type="ECO:0000313" key="2">
    <source>
        <dbReference type="EMBL" id="CAB4842664.1"/>
    </source>
</evidence>
<dbReference type="EMBL" id="CAFAZY010000065">
    <property type="protein sequence ID" value="CAB4842664.1"/>
    <property type="molecule type" value="Genomic_DNA"/>
</dbReference>
<reference evidence="2" key="1">
    <citation type="submission" date="2020-05" db="EMBL/GenBank/DDBJ databases">
        <authorList>
            <person name="Chiriac C."/>
            <person name="Salcher M."/>
            <person name="Ghai R."/>
            <person name="Kavagutti S V."/>
        </authorList>
    </citation>
    <scope>NUCLEOTIDE SEQUENCE</scope>
</reference>
<protein>
    <submittedName>
        <fullName evidence="2">Unannotated protein</fullName>
    </submittedName>
</protein>
<feature type="compositionally biased region" description="Basic and acidic residues" evidence="1">
    <location>
        <begin position="1"/>
        <end position="19"/>
    </location>
</feature>
<evidence type="ECO:0000256" key="1">
    <source>
        <dbReference type="SAM" id="MobiDB-lite"/>
    </source>
</evidence>
<accession>A0A6J7BBR9</accession>
<sequence length="88" mass="9251">MKSEYAIDASERDATRETESFLVSPLKTTKAPAPFDANQRRDKAGALAIPTTTSCAASAATSTSAIKQAHVGTPRIKFLVPSIGSITQ</sequence>
<organism evidence="2">
    <name type="scientific">freshwater metagenome</name>
    <dbReference type="NCBI Taxonomy" id="449393"/>
    <lineage>
        <taxon>unclassified sequences</taxon>
        <taxon>metagenomes</taxon>
        <taxon>ecological metagenomes</taxon>
    </lineage>
</organism>
<dbReference type="AlphaFoldDB" id="A0A6J7BBR9"/>
<name>A0A6J7BBR9_9ZZZZ</name>
<feature type="region of interest" description="Disordered" evidence="1">
    <location>
        <begin position="1"/>
        <end position="25"/>
    </location>
</feature>